<feature type="transmembrane region" description="Helical" evidence="1">
    <location>
        <begin position="16"/>
        <end position="44"/>
    </location>
</feature>
<feature type="transmembrane region" description="Helical" evidence="1">
    <location>
        <begin position="56"/>
        <end position="78"/>
    </location>
</feature>
<dbReference type="EMBL" id="MU150341">
    <property type="protein sequence ID" value="KAF9458418.1"/>
    <property type="molecule type" value="Genomic_DNA"/>
</dbReference>
<feature type="transmembrane region" description="Helical" evidence="1">
    <location>
        <begin position="123"/>
        <end position="142"/>
    </location>
</feature>
<evidence type="ECO:0000256" key="1">
    <source>
        <dbReference type="SAM" id="Phobius"/>
    </source>
</evidence>
<keyword evidence="3" id="KW-1185">Reference proteome</keyword>
<feature type="transmembrane region" description="Helical" evidence="1">
    <location>
        <begin position="245"/>
        <end position="267"/>
    </location>
</feature>
<name>A0A9P5XVK3_9AGAR</name>
<dbReference type="AlphaFoldDB" id="A0A9P5XVK3"/>
<dbReference type="OrthoDB" id="3226582at2759"/>
<protein>
    <submittedName>
        <fullName evidence="2">Uncharacterized protein</fullName>
    </submittedName>
</protein>
<keyword evidence="1" id="KW-0812">Transmembrane</keyword>
<evidence type="ECO:0000313" key="3">
    <source>
        <dbReference type="Proteomes" id="UP000807353"/>
    </source>
</evidence>
<keyword evidence="1" id="KW-0472">Membrane</keyword>
<comment type="caution">
    <text evidence="2">The sequence shown here is derived from an EMBL/GenBank/DDBJ whole genome shotgun (WGS) entry which is preliminary data.</text>
</comment>
<sequence>MPLQELCLSDLKPRDFIYFILPPVVQAVLYGVYTMLFSLSMHIFRKRQPSKGHKSILIGTAFLFLCCTFQCVLGSFPISIYQSGTVEYVVVPVANNALYVTTNFVANSLFAYRCYVIWGRKKYILGLSILLILAETGFGLYFCISSLPFGDAPMGGFDARTPLFFTFATNVTLTGLSAGRIWWISRGLRILGPKVSRKYNTIIALIVESGTIYCVAIAAYLISLPKDGNFDGIPKVGESYTTSEIVVRTFFGILTQIVGIVPTLIVVRIGLGVSTEDAQTILTSRIQFDQRESGTGRTVTRQPAMTTVNSMPHIIE</sequence>
<feature type="transmembrane region" description="Helical" evidence="1">
    <location>
        <begin position="98"/>
        <end position="116"/>
    </location>
</feature>
<reference evidence="2" key="1">
    <citation type="submission" date="2020-11" db="EMBL/GenBank/DDBJ databases">
        <authorList>
            <consortium name="DOE Joint Genome Institute"/>
            <person name="Ahrendt S."/>
            <person name="Riley R."/>
            <person name="Andreopoulos W."/>
            <person name="Labutti K."/>
            <person name="Pangilinan J."/>
            <person name="Ruiz-Duenas F.J."/>
            <person name="Barrasa J.M."/>
            <person name="Sanchez-Garcia M."/>
            <person name="Camarero S."/>
            <person name="Miyauchi S."/>
            <person name="Serrano A."/>
            <person name="Linde D."/>
            <person name="Babiker R."/>
            <person name="Drula E."/>
            <person name="Ayuso-Fernandez I."/>
            <person name="Pacheco R."/>
            <person name="Padilla G."/>
            <person name="Ferreira P."/>
            <person name="Barriuso J."/>
            <person name="Kellner H."/>
            <person name="Castanera R."/>
            <person name="Alfaro M."/>
            <person name="Ramirez L."/>
            <person name="Pisabarro A.G."/>
            <person name="Kuo A."/>
            <person name="Tritt A."/>
            <person name="Lipzen A."/>
            <person name="He G."/>
            <person name="Yan M."/>
            <person name="Ng V."/>
            <person name="Cullen D."/>
            <person name="Martin F."/>
            <person name="Rosso M.-N."/>
            <person name="Henrissat B."/>
            <person name="Hibbett D."/>
            <person name="Martinez A.T."/>
            <person name="Grigoriev I.V."/>
        </authorList>
    </citation>
    <scope>NUCLEOTIDE SEQUENCE</scope>
    <source>
        <strain evidence="2">CBS 247.69</strain>
    </source>
</reference>
<keyword evidence="1" id="KW-1133">Transmembrane helix</keyword>
<accession>A0A9P5XVK3</accession>
<feature type="transmembrane region" description="Helical" evidence="1">
    <location>
        <begin position="203"/>
        <end position="225"/>
    </location>
</feature>
<proteinExistence type="predicted"/>
<evidence type="ECO:0000313" key="2">
    <source>
        <dbReference type="EMBL" id="KAF9458418.1"/>
    </source>
</evidence>
<gene>
    <name evidence="2" type="ORF">BDZ94DRAFT_1313306</name>
</gene>
<organism evidence="2 3">
    <name type="scientific">Collybia nuda</name>
    <dbReference type="NCBI Taxonomy" id="64659"/>
    <lineage>
        <taxon>Eukaryota</taxon>
        <taxon>Fungi</taxon>
        <taxon>Dikarya</taxon>
        <taxon>Basidiomycota</taxon>
        <taxon>Agaricomycotina</taxon>
        <taxon>Agaricomycetes</taxon>
        <taxon>Agaricomycetidae</taxon>
        <taxon>Agaricales</taxon>
        <taxon>Tricholomatineae</taxon>
        <taxon>Clitocybaceae</taxon>
        <taxon>Collybia</taxon>
    </lineage>
</organism>
<feature type="transmembrane region" description="Helical" evidence="1">
    <location>
        <begin position="162"/>
        <end position="183"/>
    </location>
</feature>
<dbReference type="Proteomes" id="UP000807353">
    <property type="component" value="Unassembled WGS sequence"/>
</dbReference>